<reference evidence="3 4" key="1">
    <citation type="submission" date="2016-03" db="EMBL/GenBank/DDBJ databases">
        <authorList>
            <person name="Heylen K."/>
            <person name="De Vos P."/>
            <person name="Vekeman B."/>
        </authorList>
    </citation>
    <scope>NUCLEOTIDE SEQUENCE [LARGE SCALE GENOMIC DNA]</scope>
    <source>
        <strain evidence="3 4">R-49807</strain>
    </source>
</reference>
<dbReference type="KEGG" id="mko:MKLM6_0113"/>
<proteinExistence type="predicted"/>
<keyword evidence="4" id="KW-1185">Reference proteome</keyword>
<dbReference type="InterPro" id="IPR016181">
    <property type="entry name" value="Acyl_CoA_acyltransferase"/>
</dbReference>
<name>A0A291IDY9_9GAMM</name>
<dbReference type="Pfam" id="PF00583">
    <property type="entry name" value="Acetyltransf_1"/>
    <property type="match status" value="1"/>
</dbReference>
<dbReference type="Gene3D" id="3.40.630.30">
    <property type="match status" value="1"/>
</dbReference>
<keyword evidence="2" id="KW-0012">Acyltransferase</keyword>
<evidence type="ECO:0000313" key="3">
    <source>
        <dbReference type="EMBL" id="OAI21288.1"/>
    </source>
</evidence>
<dbReference type="CDD" id="cd04301">
    <property type="entry name" value="NAT_SF"/>
    <property type="match status" value="1"/>
</dbReference>
<comment type="caution">
    <text evidence="3">The sequence shown here is derived from an EMBL/GenBank/DDBJ whole genome shotgun (WGS) entry which is preliminary data.</text>
</comment>
<dbReference type="EMBL" id="LUUL01000145">
    <property type="protein sequence ID" value="OAI21288.1"/>
    <property type="molecule type" value="Genomic_DNA"/>
</dbReference>
<organism evidence="3 4">
    <name type="scientific">Methylomonas koyamae</name>
    <dbReference type="NCBI Taxonomy" id="702114"/>
    <lineage>
        <taxon>Bacteria</taxon>
        <taxon>Pseudomonadati</taxon>
        <taxon>Pseudomonadota</taxon>
        <taxon>Gammaproteobacteria</taxon>
        <taxon>Methylococcales</taxon>
        <taxon>Methylococcaceae</taxon>
        <taxon>Methylomonas</taxon>
    </lineage>
</organism>
<evidence type="ECO:0000256" key="2">
    <source>
        <dbReference type="ARBA" id="ARBA00023315"/>
    </source>
</evidence>
<dbReference type="GO" id="GO:0016747">
    <property type="term" value="F:acyltransferase activity, transferring groups other than amino-acyl groups"/>
    <property type="evidence" value="ECO:0007669"/>
    <property type="project" value="InterPro"/>
</dbReference>
<dbReference type="Proteomes" id="UP000077734">
    <property type="component" value="Unassembled WGS sequence"/>
</dbReference>
<dbReference type="InterPro" id="IPR050832">
    <property type="entry name" value="Bact_Acetyltransf"/>
</dbReference>
<gene>
    <name evidence="3" type="ORF">A1356_21245</name>
</gene>
<sequence>MALEFSRAEAADAEALAQLVNSAYRGEASRLGWTTEADLLDGRRIDAAGILDLLAESDSLILACKRQNRLLGSVHLRHAAGQVHIGMLAVSPAHQDQGIGKQLLQQAEQWAARTWPVRIFVMAVIPQRRELIEFYQRRGYRSTGRIEPFPENPALWTPKVGGLCLELLEKPVQQAQTSLNSGDY</sequence>
<accession>A0A291IDY9</accession>
<dbReference type="PROSITE" id="PS51186">
    <property type="entry name" value="GNAT"/>
    <property type="match status" value="1"/>
</dbReference>
<keyword evidence="1" id="KW-0808">Transferase</keyword>
<evidence type="ECO:0000313" key="4">
    <source>
        <dbReference type="Proteomes" id="UP000077734"/>
    </source>
</evidence>
<dbReference type="RefSeq" id="WP_082889666.1">
    <property type="nucleotide sequence ID" value="NZ_CP023669.1"/>
</dbReference>
<dbReference type="InterPro" id="IPR000182">
    <property type="entry name" value="GNAT_dom"/>
</dbReference>
<dbReference type="AlphaFoldDB" id="A0A291IDY9"/>
<protein>
    <submittedName>
        <fullName evidence="3">GCN5 family acetyltransferase</fullName>
    </submittedName>
</protein>
<evidence type="ECO:0000256" key="1">
    <source>
        <dbReference type="ARBA" id="ARBA00022679"/>
    </source>
</evidence>
<dbReference type="SUPFAM" id="SSF55729">
    <property type="entry name" value="Acyl-CoA N-acyltransferases (Nat)"/>
    <property type="match status" value="1"/>
</dbReference>
<dbReference type="PANTHER" id="PTHR43877">
    <property type="entry name" value="AMINOALKYLPHOSPHONATE N-ACETYLTRANSFERASE-RELATED-RELATED"/>
    <property type="match status" value="1"/>
</dbReference>